<dbReference type="InterPro" id="IPR016181">
    <property type="entry name" value="Acyl_CoA_acyltransferase"/>
</dbReference>
<dbReference type="PANTHER" id="PTHR47542:SF2">
    <property type="entry name" value="ACYL-COA N-ACYLTRANSFERASES (NAT) SUPERFAMILY PROTEIN"/>
    <property type="match status" value="1"/>
</dbReference>
<gene>
    <name evidence="2" type="ORF">psyc5s11_26770</name>
</gene>
<dbReference type="CDD" id="cd04301">
    <property type="entry name" value="NAT_SF"/>
    <property type="match status" value="1"/>
</dbReference>
<protein>
    <submittedName>
        <fullName evidence="2">N-acetyltransferase</fullName>
    </submittedName>
</protein>
<feature type="domain" description="N-acetyltransferase" evidence="1">
    <location>
        <begin position="147"/>
        <end position="289"/>
    </location>
</feature>
<dbReference type="PANTHER" id="PTHR47542">
    <property type="entry name" value="ACYL-COA N-ACYLTRANSFERASES (NAT) SUPERFAMILY PROTEIN"/>
    <property type="match status" value="1"/>
</dbReference>
<dbReference type="Gene3D" id="3.40.630.30">
    <property type="match status" value="1"/>
</dbReference>
<reference evidence="3" key="1">
    <citation type="submission" date="2021-07" db="EMBL/GenBank/DDBJ databases">
        <title>Complete genome sequencing of a Clostridium isolate.</title>
        <authorList>
            <person name="Ueki A."/>
            <person name="Tonouchi A."/>
        </authorList>
    </citation>
    <scope>NUCLEOTIDE SEQUENCE [LARGE SCALE GENOMIC DNA]</scope>
    <source>
        <strain evidence="3">C5S11</strain>
    </source>
</reference>
<keyword evidence="3" id="KW-1185">Reference proteome</keyword>
<evidence type="ECO:0000313" key="3">
    <source>
        <dbReference type="Proteomes" id="UP000824633"/>
    </source>
</evidence>
<organism evidence="2 3">
    <name type="scientific">Clostridium gelidum</name>
    <dbReference type="NCBI Taxonomy" id="704125"/>
    <lineage>
        <taxon>Bacteria</taxon>
        <taxon>Bacillati</taxon>
        <taxon>Bacillota</taxon>
        <taxon>Clostridia</taxon>
        <taxon>Eubacteriales</taxon>
        <taxon>Clostridiaceae</taxon>
        <taxon>Clostridium</taxon>
    </lineage>
</organism>
<proteinExistence type="predicted"/>
<dbReference type="Proteomes" id="UP000824633">
    <property type="component" value="Chromosome"/>
</dbReference>
<evidence type="ECO:0000313" key="2">
    <source>
        <dbReference type="EMBL" id="BCZ46610.1"/>
    </source>
</evidence>
<name>A0ABN6IZX3_9CLOT</name>
<evidence type="ECO:0000259" key="1">
    <source>
        <dbReference type="PROSITE" id="PS51186"/>
    </source>
</evidence>
<accession>A0ABN6IZX3</accession>
<sequence>MVFMKKLSIFNINYFKKLYNKSENAYICDKSFFEIYNEEPFFIKYIIRKQIKLFKVKNEYVGYIWYEYPSDEGFSNIYAIYLKDEYIELLNSQILSLSKVNTFRFDMLANSKATAIMKKLNFNVNSKNILMKMHTTTYNKNLDENKIIFKHFKEGQDEELRCEIQNSVFHEKNRIPLSAGDIKIEEDEEYYLKDFGVFICTENGQAIGYGQIICNNGLYTIVNLGIVDEYRKHGYGEMLVKYLIELCYRQSIQNIYIRVDKSNDKALSLYNKIGFKEYESFITWYKNIE</sequence>
<dbReference type="SUPFAM" id="SSF55729">
    <property type="entry name" value="Acyl-CoA N-acyltransferases (Nat)"/>
    <property type="match status" value="1"/>
</dbReference>
<dbReference type="Pfam" id="PF00583">
    <property type="entry name" value="Acetyltransf_1"/>
    <property type="match status" value="1"/>
</dbReference>
<dbReference type="PROSITE" id="PS51186">
    <property type="entry name" value="GNAT"/>
    <property type="match status" value="1"/>
</dbReference>
<dbReference type="EMBL" id="AP024849">
    <property type="protein sequence ID" value="BCZ46610.1"/>
    <property type="molecule type" value="Genomic_DNA"/>
</dbReference>
<dbReference type="InterPro" id="IPR000182">
    <property type="entry name" value="GNAT_dom"/>
</dbReference>